<evidence type="ECO:0000256" key="6">
    <source>
        <dbReference type="SAM" id="MobiDB-lite"/>
    </source>
</evidence>
<sequence length="301" mass="32479">MGTTMILTWLLLLGPAVLEAKTAPYVQLVNGKHPCEGRVEIYYRGQSGTVCDDFWDLTDAQVVCRQLGCGKAIAALGSAYFGQGSGPIMLDNVRCSGDEVSLLRCNHTGWRIHNCDHYEDASVVCSEDSDLTPTDTTALALETTSIEGTTFTQSTSLRETSVSASTVLPEEKAFLREMATTELTTNTGEVTSPLQTATTVPSTPREETPFLLEMATTVPMTTLEVTTNTRLMTSPGEMSTSPQLTMSSTAPPLPDTITTVRSDTTAEESKTGNPAHYHSLFSLVPLDFLPRPDCTVGRLPK</sequence>
<dbReference type="PRINTS" id="PR00258">
    <property type="entry name" value="SPERACTRCPTR"/>
</dbReference>
<reference evidence="9" key="2">
    <citation type="submission" date="2025-09" db="UniProtKB">
        <authorList>
            <consortium name="Ensembl"/>
        </authorList>
    </citation>
    <scope>IDENTIFICATION</scope>
</reference>
<dbReference type="PROSITE" id="PS50287">
    <property type="entry name" value="SRCR_2"/>
    <property type="match status" value="1"/>
</dbReference>
<feature type="chain" id="PRO_5034154145" description="SRCR domain-containing protein" evidence="7">
    <location>
        <begin position="21"/>
        <end position="301"/>
    </location>
</feature>
<proteinExistence type="predicted"/>
<keyword evidence="4" id="KW-0325">Glycoprotein</keyword>
<dbReference type="Gene3D" id="3.10.250.10">
    <property type="entry name" value="SRCR-like domain"/>
    <property type="match status" value="1"/>
</dbReference>
<evidence type="ECO:0000259" key="8">
    <source>
        <dbReference type="PROSITE" id="PS50287"/>
    </source>
</evidence>
<keyword evidence="2" id="KW-0677">Repeat</keyword>
<dbReference type="Proteomes" id="UP000694410">
    <property type="component" value="Unplaced"/>
</dbReference>
<dbReference type="SMART" id="SM00202">
    <property type="entry name" value="SR"/>
    <property type="match status" value="1"/>
</dbReference>
<evidence type="ECO:0000256" key="5">
    <source>
        <dbReference type="PROSITE-ProRule" id="PRU00196"/>
    </source>
</evidence>
<dbReference type="GO" id="GO:0016020">
    <property type="term" value="C:membrane"/>
    <property type="evidence" value="ECO:0007669"/>
    <property type="project" value="InterPro"/>
</dbReference>
<keyword evidence="1 7" id="KW-0732">Signal</keyword>
<evidence type="ECO:0000256" key="4">
    <source>
        <dbReference type="ARBA" id="ARBA00023180"/>
    </source>
</evidence>
<feature type="region of interest" description="Disordered" evidence="6">
    <location>
        <begin position="232"/>
        <end position="255"/>
    </location>
</feature>
<dbReference type="Pfam" id="PF00530">
    <property type="entry name" value="SRCR"/>
    <property type="match status" value="1"/>
</dbReference>
<reference evidence="9" key="1">
    <citation type="submission" date="2025-08" db="UniProtKB">
        <authorList>
            <consortium name="Ensembl"/>
        </authorList>
    </citation>
    <scope>IDENTIFICATION</scope>
</reference>
<dbReference type="PROSITE" id="PS00420">
    <property type="entry name" value="SRCR_1"/>
    <property type="match status" value="1"/>
</dbReference>
<feature type="disulfide bond" evidence="5">
    <location>
        <begin position="64"/>
        <end position="125"/>
    </location>
</feature>
<feature type="disulfide bond" evidence="5">
    <location>
        <begin position="95"/>
        <end position="105"/>
    </location>
</feature>
<evidence type="ECO:0000313" key="10">
    <source>
        <dbReference type="Proteomes" id="UP000694410"/>
    </source>
</evidence>
<name>A0A8C0VC75_CYACU</name>
<keyword evidence="3 5" id="KW-1015">Disulfide bond</keyword>
<dbReference type="InterPro" id="IPR036772">
    <property type="entry name" value="SRCR-like_dom_sf"/>
</dbReference>
<evidence type="ECO:0000256" key="2">
    <source>
        <dbReference type="ARBA" id="ARBA00022737"/>
    </source>
</evidence>
<feature type="domain" description="SRCR" evidence="8">
    <location>
        <begin position="26"/>
        <end position="126"/>
    </location>
</feature>
<evidence type="ECO:0000256" key="7">
    <source>
        <dbReference type="SAM" id="SignalP"/>
    </source>
</evidence>
<dbReference type="SUPFAM" id="SSF56487">
    <property type="entry name" value="SRCR-like"/>
    <property type="match status" value="1"/>
</dbReference>
<dbReference type="AlphaFoldDB" id="A0A8C0VC75"/>
<evidence type="ECO:0000256" key="3">
    <source>
        <dbReference type="ARBA" id="ARBA00023157"/>
    </source>
</evidence>
<dbReference type="FunFam" id="3.10.250.10:FF:000003">
    <property type="entry name" value="Deleted in malignant brain tumors 1"/>
    <property type="match status" value="1"/>
</dbReference>
<feature type="disulfide bond" evidence="5">
    <location>
        <begin position="51"/>
        <end position="115"/>
    </location>
</feature>
<dbReference type="PANTHER" id="PTHR48071:SF18">
    <property type="entry name" value="DELETED IN MALIGNANT BRAIN TUMORS 1 PROTEIN-RELATED"/>
    <property type="match status" value="1"/>
</dbReference>
<dbReference type="InterPro" id="IPR001190">
    <property type="entry name" value="SRCR"/>
</dbReference>
<feature type="signal peptide" evidence="7">
    <location>
        <begin position="1"/>
        <end position="20"/>
    </location>
</feature>
<keyword evidence="10" id="KW-1185">Reference proteome</keyword>
<dbReference type="Ensembl" id="ENSCCET00000030388.1">
    <property type="protein sequence ID" value="ENSCCEP00000020028.1"/>
    <property type="gene ID" value="ENSCCEG00000018155.1"/>
</dbReference>
<evidence type="ECO:0000313" key="9">
    <source>
        <dbReference type="Ensembl" id="ENSCCEP00000020028.1"/>
    </source>
</evidence>
<dbReference type="PANTHER" id="PTHR48071">
    <property type="entry name" value="SRCR DOMAIN-CONTAINING PROTEIN"/>
    <property type="match status" value="1"/>
</dbReference>
<accession>A0A8C0VC75</accession>
<organism evidence="9 10">
    <name type="scientific">Cyanistes caeruleus</name>
    <name type="common">Eurasian blue tit</name>
    <name type="synonym">Parus caeruleus</name>
    <dbReference type="NCBI Taxonomy" id="156563"/>
    <lineage>
        <taxon>Eukaryota</taxon>
        <taxon>Metazoa</taxon>
        <taxon>Chordata</taxon>
        <taxon>Craniata</taxon>
        <taxon>Vertebrata</taxon>
        <taxon>Euteleostomi</taxon>
        <taxon>Archelosauria</taxon>
        <taxon>Archosauria</taxon>
        <taxon>Dinosauria</taxon>
        <taxon>Saurischia</taxon>
        <taxon>Theropoda</taxon>
        <taxon>Coelurosauria</taxon>
        <taxon>Aves</taxon>
        <taxon>Neognathae</taxon>
        <taxon>Neoaves</taxon>
        <taxon>Telluraves</taxon>
        <taxon>Australaves</taxon>
        <taxon>Passeriformes</taxon>
        <taxon>Paridae</taxon>
        <taxon>Cyanistes</taxon>
    </lineage>
</organism>
<evidence type="ECO:0000256" key="1">
    <source>
        <dbReference type="ARBA" id="ARBA00022729"/>
    </source>
</evidence>
<protein>
    <recommendedName>
        <fullName evidence="8">SRCR domain-containing protein</fullName>
    </recommendedName>
</protein>